<dbReference type="AlphaFoldDB" id="A0A4U1J0A6"/>
<dbReference type="OrthoDB" id="5416547at2"/>
<dbReference type="SUPFAM" id="SSF46785">
    <property type="entry name" value="Winged helix' DNA-binding domain"/>
    <property type="match status" value="1"/>
</dbReference>
<dbReference type="InterPro" id="IPR058163">
    <property type="entry name" value="LysR-type_TF_proteobact-type"/>
</dbReference>
<dbReference type="EMBL" id="SSMQ01000048">
    <property type="protein sequence ID" value="TKD00318.1"/>
    <property type="molecule type" value="Genomic_DNA"/>
</dbReference>
<dbReference type="PROSITE" id="PS50931">
    <property type="entry name" value="HTH_LYSR"/>
    <property type="match status" value="1"/>
</dbReference>
<keyword evidence="2" id="KW-0805">Transcription regulation</keyword>
<dbReference type="Gene3D" id="3.40.190.290">
    <property type="match status" value="1"/>
</dbReference>
<accession>A0A4U1J0A6</accession>
<dbReference type="InterPro" id="IPR036388">
    <property type="entry name" value="WH-like_DNA-bd_sf"/>
</dbReference>
<dbReference type="CDD" id="cd08422">
    <property type="entry name" value="PBP2_CrgA_like"/>
    <property type="match status" value="1"/>
</dbReference>
<dbReference type="PANTHER" id="PTHR30537:SF5">
    <property type="entry name" value="HTH-TYPE TRANSCRIPTIONAL ACTIVATOR TTDR-RELATED"/>
    <property type="match status" value="1"/>
</dbReference>
<dbReference type="Proteomes" id="UP000309215">
    <property type="component" value="Unassembled WGS sequence"/>
</dbReference>
<evidence type="ECO:0000256" key="3">
    <source>
        <dbReference type="ARBA" id="ARBA00023125"/>
    </source>
</evidence>
<evidence type="ECO:0000313" key="6">
    <source>
        <dbReference type="EMBL" id="TKD00318.1"/>
    </source>
</evidence>
<dbReference type="GO" id="GO:0003677">
    <property type="term" value="F:DNA binding"/>
    <property type="evidence" value="ECO:0007669"/>
    <property type="project" value="UniProtKB-KW"/>
</dbReference>
<dbReference type="InterPro" id="IPR000847">
    <property type="entry name" value="LysR_HTH_N"/>
</dbReference>
<name>A0A4U1J0A6_9BACT</name>
<dbReference type="InterPro" id="IPR036390">
    <property type="entry name" value="WH_DNA-bd_sf"/>
</dbReference>
<comment type="caution">
    <text evidence="6">The sequence shown here is derived from an EMBL/GenBank/DDBJ whole genome shotgun (WGS) entry which is preliminary data.</text>
</comment>
<keyword evidence="3" id="KW-0238">DNA-binding</keyword>
<dbReference type="FunFam" id="3.40.190.290:FF:000001">
    <property type="entry name" value="Transcriptional regulator, LysR family"/>
    <property type="match status" value="1"/>
</dbReference>
<evidence type="ECO:0000256" key="4">
    <source>
        <dbReference type="ARBA" id="ARBA00023163"/>
    </source>
</evidence>
<evidence type="ECO:0000313" key="7">
    <source>
        <dbReference type="Proteomes" id="UP000309215"/>
    </source>
</evidence>
<dbReference type="PANTHER" id="PTHR30537">
    <property type="entry name" value="HTH-TYPE TRANSCRIPTIONAL REGULATOR"/>
    <property type="match status" value="1"/>
</dbReference>
<feature type="domain" description="HTH lysR-type" evidence="5">
    <location>
        <begin position="51"/>
        <end position="102"/>
    </location>
</feature>
<evidence type="ECO:0000259" key="5">
    <source>
        <dbReference type="PROSITE" id="PS50931"/>
    </source>
</evidence>
<dbReference type="InterPro" id="IPR005119">
    <property type="entry name" value="LysR_subst-bd"/>
</dbReference>
<gene>
    <name evidence="6" type="ORF">E8A74_35025</name>
</gene>
<sequence length="356" mass="39426">MVVRRHGRPLASRRYCRDATRRTKQIGQANHGRERRAAKREARVSRFVEAEAFVVVVDEGSFTGAAKRLGVTKSYASKLVSRLEDRLGVRLLHRSTRALSLTDPGRTYFERCTEVMRALEEAEDVTTELQTKLVGKIRITLPTTLGAYHFMGPLAELKARHPGLLLDAVFLDRHVDLLAEGFDLAIRVGDLPETSLVAQRLATAEMVLCASPAYLERRGAPREPEDLAAHECLSYAYHALPTSWELASGARQAQIKVSGSLTTNSGQMLVEAACRGVGIIFVPVFHAASQLRDGRLVRVLPGWRRPSPVPIHALYPAARHVSAKARVVVEFFKDLLRTPPWAGWETPAANQGERSS</sequence>
<dbReference type="Gene3D" id="1.10.10.10">
    <property type="entry name" value="Winged helix-like DNA-binding domain superfamily/Winged helix DNA-binding domain"/>
    <property type="match status" value="1"/>
</dbReference>
<evidence type="ECO:0000256" key="2">
    <source>
        <dbReference type="ARBA" id="ARBA00023015"/>
    </source>
</evidence>
<protein>
    <submittedName>
        <fullName evidence="6">LysR family transcriptional regulator</fullName>
    </submittedName>
</protein>
<organism evidence="6 7">
    <name type="scientific">Polyangium fumosum</name>
    <dbReference type="NCBI Taxonomy" id="889272"/>
    <lineage>
        <taxon>Bacteria</taxon>
        <taxon>Pseudomonadati</taxon>
        <taxon>Myxococcota</taxon>
        <taxon>Polyangia</taxon>
        <taxon>Polyangiales</taxon>
        <taxon>Polyangiaceae</taxon>
        <taxon>Polyangium</taxon>
    </lineage>
</organism>
<comment type="similarity">
    <text evidence="1">Belongs to the LysR transcriptional regulatory family.</text>
</comment>
<keyword evidence="4" id="KW-0804">Transcription</keyword>
<keyword evidence="7" id="KW-1185">Reference proteome</keyword>
<dbReference type="FunFam" id="1.10.10.10:FF:000001">
    <property type="entry name" value="LysR family transcriptional regulator"/>
    <property type="match status" value="1"/>
</dbReference>
<dbReference type="Pfam" id="PF03466">
    <property type="entry name" value="LysR_substrate"/>
    <property type="match status" value="1"/>
</dbReference>
<proteinExistence type="inferred from homology"/>
<dbReference type="GO" id="GO:0003700">
    <property type="term" value="F:DNA-binding transcription factor activity"/>
    <property type="evidence" value="ECO:0007669"/>
    <property type="project" value="InterPro"/>
</dbReference>
<evidence type="ECO:0000256" key="1">
    <source>
        <dbReference type="ARBA" id="ARBA00009437"/>
    </source>
</evidence>
<reference evidence="6 7" key="1">
    <citation type="submission" date="2019-04" db="EMBL/GenBank/DDBJ databases">
        <authorList>
            <person name="Li Y."/>
            <person name="Wang J."/>
        </authorList>
    </citation>
    <scope>NUCLEOTIDE SEQUENCE [LARGE SCALE GENOMIC DNA]</scope>
    <source>
        <strain evidence="6 7">DSM 14668</strain>
    </source>
</reference>
<dbReference type="Pfam" id="PF00126">
    <property type="entry name" value="HTH_1"/>
    <property type="match status" value="1"/>
</dbReference>
<dbReference type="SUPFAM" id="SSF53850">
    <property type="entry name" value="Periplasmic binding protein-like II"/>
    <property type="match status" value="1"/>
</dbReference>